<feature type="compositionally biased region" description="Basic and acidic residues" evidence="3">
    <location>
        <begin position="465"/>
        <end position="484"/>
    </location>
</feature>
<dbReference type="Gramene" id="Manes.10G118700.7.v8.1">
    <property type="protein sequence ID" value="Manes.10G118700.7.v8.1.CDS"/>
    <property type="gene ID" value="Manes.10G118700.v8.1"/>
</dbReference>
<dbReference type="EMBL" id="CM004396">
    <property type="protein sequence ID" value="OAY39741.1"/>
    <property type="molecule type" value="Genomic_DNA"/>
</dbReference>
<feature type="compositionally biased region" description="Acidic residues" evidence="3">
    <location>
        <begin position="31"/>
        <end position="44"/>
    </location>
</feature>
<dbReference type="Gramene" id="Manes.10G118700.3.v8.1">
    <property type="protein sequence ID" value="Manes.10G118700.3.v8.1.CDS"/>
    <property type="gene ID" value="Manes.10G118700.v8.1"/>
</dbReference>
<dbReference type="Pfam" id="PF00439">
    <property type="entry name" value="Bromodomain"/>
    <property type="match status" value="1"/>
</dbReference>
<evidence type="ECO:0000259" key="4">
    <source>
        <dbReference type="PROSITE" id="PS50014"/>
    </source>
</evidence>
<evidence type="ECO:0000256" key="2">
    <source>
        <dbReference type="PROSITE-ProRule" id="PRU00035"/>
    </source>
</evidence>
<evidence type="ECO:0000313" key="6">
    <source>
        <dbReference type="Proteomes" id="UP000091857"/>
    </source>
</evidence>
<dbReference type="InterPro" id="IPR036427">
    <property type="entry name" value="Bromodomain-like_sf"/>
</dbReference>
<protein>
    <recommendedName>
        <fullName evidence="4">Bromo domain-containing protein</fullName>
    </recommendedName>
</protein>
<feature type="compositionally biased region" description="Acidic residues" evidence="3">
    <location>
        <begin position="410"/>
        <end position="419"/>
    </location>
</feature>
<feature type="compositionally biased region" description="Acidic residues" evidence="3">
    <location>
        <begin position="446"/>
        <end position="464"/>
    </location>
</feature>
<dbReference type="PANTHER" id="PTHR47809:SF2">
    <property type="entry name" value="DNA-BINDING BROMODOMAIN-CONTAINING PROTEIN"/>
    <property type="match status" value="1"/>
</dbReference>
<dbReference type="PROSITE" id="PS50014">
    <property type="entry name" value="BROMODOMAIN_2"/>
    <property type="match status" value="1"/>
</dbReference>
<feature type="compositionally biased region" description="Basic and acidic residues" evidence="3">
    <location>
        <begin position="511"/>
        <end position="531"/>
    </location>
</feature>
<dbReference type="CDD" id="cd05494">
    <property type="entry name" value="Bromodomain_1"/>
    <property type="match status" value="1"/>
</dbReference>
<dbReference type="AlphaFoldDB" id="A0A251K1R4"/>
<feature type="compositionally biased region" description="Polar residues" evidence="3">
    <location>
        <begin position="64"/>
        <end position="78"/>
    </location>
</feature>
<gene>
    <name evidence="5" type="ORF">MANES_10G118700</name>
</gene>
<feature type="region of interest" description="Disordered" evidence="3">
    <location>
        <begin position="308"/>
        <end position="344"/>
    </location>
</feature>
<evidence type="ECO:0000256" key="1">
    <source>
        <dbReference type="ARBA" id="ARBA00023117"/>
    </source>
</evidence>
<dbReference type="OrthoDB" id="845350at2759"/>
<dbReference type="Proteomes" id="UP000091857">
    <property type="component" value="Chromosome 10"/>
</dbReference>
<name>A0A251K1R4_MANES</name>
<feature type="domain" description="Bromo" evidence="4">
    <location>
        <begin position="212"/>
        <end position="285"/>
    </location>
</feature>
<dbReference type="Gramene" id="Manes.10G118700.6.v8.1">
    <property type="protein sequence ID" value="Manes.10G118700.6.v8.1.CDS"/>
    <property type="gene ID" value="Manes.10G118700.v8.1"/>
</dbReference>
<evidence type="ECO:0000313" key="5">
    <source>
        <dbReference type="EMBL" id="OAY39741.1"/>
    </source>
</evidence>
<reference evidence="5 6" key="1">
    <citation type="submission" date="2016-02" db="EMBL/GenBank/DDBJ databases">
        <title>WGS assembly of Manihot esculenta.</title>
        <authorList>
            <person name="Bredeson J.V."/>
            <person name="Prochnik S.E."/>
            <person name="Lyons J.B."/>
            <person name="Schmutz J."/>
            <person name="Grimwood J."/>
            <person name="Vrebalov J."/>
            <person name="Bart R.S."/>
            <person name="Amuge T."/>
            <person name="Ferguson M.E."/>
            <person name="Green R."/>
            <person name="Putnam N."/>
            <person name="Stites J."/>
            <person name="Rounsley S."/>
            <person name="Rokhsar D.S."/>
        </authorList>
    </citation>
    <scope>NUCLEOTIDE SEQUENCE [LARGE SCALE GENOMIC DNA]</scope>
    <source>
        <strain evidence="6">cv. AM560-2</strain>
        <tissue evidence="5">Leaf</tissue>
    </source>
</reference>
<dbReference type="STRING" id="3983.A0A251K1R4"/>
<feature type="region of interest" description="Disordered" evidence="3">
    <location>
        <begin position="138"/>
        <end position="157"/>
    </location>
</feature>
<evidence type="ECO:0000256" key="3">
    <source>
        <dbReference type="SAM" id="MobiDB-lite"/>
    </source>
</evidence>
<accession>A0A251K1R4</accession>
<dbReference type="EMBL" id="CM004396">
    <property type="protein sequence ID" value="OAY39742.1"/>
    <property type="molecule type" value="Genomic_DNA"/>
</dbReference>
<dbReference type="InterPro" id="IPR018359">
    <property type="entry name" value="Bromodomain_CS"/>
</dbReference>
<organism evidence="5 6">
    <name type="scientific">Manihot esculenta</name>
    <name type="common">Cassava</name>
    <name type="synonym">Jatropha manihot</name>
    <dbReference type="NCBI Taxonomy" id="3983"/>
    <lineage>
        <taxon>Eukaryota</taxon>
        <taxon>Viridiplantae</taxon>
        <taxon>Streptophyta</taxon>
        <taxon>Embryophyta</taxon>
        <taxon>Tracheophyta</taxon>
        <taxon>Spermatophyta</taxon>
        <taxon>Magnoliopsida</taxon>
        <taxon>eudicotyledons</taxon>
        <taxon>Gunneridae</taxon>
        <taxon>Pentapetalae</taxon>
        <taxon>rosids</taxon>
        <taxon>fabids</taxon>
        <taxon>Malpighiales</taxon>
        <taxon>Euphorbiaceae</taxon>
        <taxon>Crotonoideae</taxon>
        <taxon>Manihoteae</taxon>
        <taxon>Manihot</taxon>
    </lineage>
</organism>
<dbReference type="PRINTS" id="PR00503">
    <property type="entry name" value="BROMODOMAIN"/>
</dbReference>
<dbReference type="InterPro" id="IPR001487">
    <property type="entry name" value="Bromodomain"/>
</dbReference>
<proteinExistence type="predicted"/>
<feature type="compositionally biased region" description="Low complexity" evidence="3">
    <location>
        <begin position="324"/>
        <end position="337"/>
    </location>
</feature>
<keyword evidence="1 2" id="KW-0103">Bromodomain</keyword>
<sequence>MKRKRGNKKGKQKGPPVPATTEAVVNLVSLDGEDNSAADEDDDNNNNVDSHNNEEYESGMEIDTPSSTGTDQPLNLASINPDGSIDKTAGKSVGRVKVKLKTSKVLESPSDTDKSSPQLGLEKQGVVGDKMEDTGNSLSEIKTGVPGHVSKKPGSIKIKPSKVLGGLNVEKSSTGMAQDESLQQKEPKTPHQEYQYSKQELDSALLVIKKVMKMDAAEPFNVPVNPEALGIPDYFDIIDTPMDFGTICRNLEKGDKYMNSEDVYKDVQYIWDNCYKYNNKGDYILDLMRRVKKNFMKYWTAAGLFTEQSRGSSGAEGPQGEDIGASSQGHGKSGQSKQKTKKRHGRRHKLDCLCAICVLKRRRREREENARLAKGQTGGADNKLAQELKQEESSLVESPGGEDSSSNMDESLDPDADAEVEGKGQGVKIEDTEQQNSSIKEKHEEAEEDDDDDEEEEDEEVENEIEIKKTGKVETPEFADRSGEEPNQQPGLAGNAGAEGQKHNVKGHAMGQHEEETPKVQHNKDMESQERRKKAIMFEKFHSENPLLLSLCRSLFPDNHKSVWSGPHSLVQREGSARRSSIHAAVETLMK</sequence>
<dbReference type="OMA" id="SGVKYMN"/>
<feature type="region of interest" description="Disordered" evidence="3">
    <location>
        <begin position="173"/>
        <end position="196"/>
    </location>
</feature>
<dbReference type="SUPFAM" id="SSF47370">
    <property type="entry name" value="Bromodomain"/>
    <property type="match status" value="1"/>
</dbReference>
<feature type="compositionally biased region" description="Basic and acidic residues" evidence="3">
    <location>
        <begin position="182"/>
        <end position="191"/>
    </location>
</feature>
<feature type="compositionally biased region" description="Basic residues" evidence="3">
    <location>
        <begin position="1"/>
        <end position="12"/>
    </location>
</feature>
<dbReference type="PANTHER" id="PTHR47809">
    <property type="entry name" value="DNA-BINDING BROMODOMAIN-CONTAINING PROTEIN"/>
    <property type="match status" value="1"/>
</dbReference>
<feature type="region of interest" description="Disordered" evidence="3">
    <location>
        <begin position="1"/>
        <end position="130"/>
    </location>
</feature>
<feature type="region of interest" description="Disordered" evidence="3">
    <location>
        <begin position="389"/>
        <end position="531"/>
    </location>
</feature>
<dbReference type="PROSITE" id="PS00633">
    <property type="entry name" value="BROMODOMAIN_1"/>
    <property type="match status" value="1"/>
</dbReference>
<dbReference type="SMART" id="SM00297">
    <property type="entry name" value="BROMO"/>
    <property type="match status" value="1"/>
</dbReference>
<dbReference type="Gene3D" id="1.20.920.10">
    <property type="entry name" value="Bromodomain-like"/>
    <property type="match status" value="1"/>
</dbReference>
<keyword evidence="6" id="KW-1185">Reference proteome</keyword>